<dbReference type="Pfam" id="PF01195">
    <property type="entry name" value="Pept_tRNA_hydro"/>
    <property type="match status" value="1"/>
</dbReference>
<reference evidence="11 13" key="1">
    <citation type="submission" date="2023-07" db="EMBL/GenBank/DDBJ databases">
        <title>Unpublished Manusciprt.</title>
        <authorList>
            <person name="Aydin F."/>
            <person name="Tarhane S."/>
            <person name="Saticioglu I.B."/>
            <person name="Karakaya E."/>
            <person name="Abay S."/>
            <person name="Guran O."/>
            <person name="Bozkurt E."/>
            <person name="Uzum N."/>
            <person name="Olgun K."/>
            <person name="Jablonski D."/>
        </authorList>
    </citation>
    <scope>NUCLEOTIDE SEQUENCE</scope>
    <source>
        <strain evidence="13">faydin-H75</strain>
        <strain evidence="11">Faydin-H76</strain>
    </source>
</reference>
<evidence type="ECO:0000313" key="13">
    <source>
        <dbReference type="Proteomes" id="UP001240777"/>
    </source>
</evidence>
<feature type="site" description="Stabilizes the basic form of H active site to accept a proton" evidence="7">
    <location>
        <position position="90"/>
    </location>
</feature>
<dbReference type="InterPro" id="IPR036416">
    <property type="entry name" value="Pept_tRNA_hydro_sf"/>
</dbReference>
<protein>
    <recommendedName>
        <fullName evidence="6 7">Peptidyl-tRNA hydrolase</fullName>
        <shortName evidence="7">Pth</shortName>
        <ecNumber evidence="1 7">3.1.1.29</ecNumber>
    </recommendedName>
</protein>
<dbReference type="GO" id="GO:0006515">
    <property type="term" value="P:protein quality control for misfolded or incompletely synthesized proteins"/>
    <property type="evidence" value="ECO:0007669"/>
    <property type="project" value="UniProtKB-UniRule"/>
</dbReference>
<comment type="similarity">
    <text evidence="5 7 9">Belongs to the PTH family.</text>
</comment>
<dbReference type="Proteomes" id="UP001240777">
    <property type="component" value="Unassembled WGS sequence"/>
</dbReference>
<keyword evidence="3 7" id="KW-0378">Hydrolase</keyword>
<dbReference type="Proteomes" id="UP001177258">
    <property type="component" value="Unassembled WGS sequence"/>
</dbReference>
<keyword evidence="2 7" id="KW-0820">tRNA-binding</keyword>
<comment type="subcellular location">
    <subcellularLocation>
        <location evidence="7">Cytoplasm</location>
    </subcellularLocation>
</comment>
<evidence type="ECO:0000256" key="3">
    <source>
        <dbReference type="ARBA" id="ARBA00022801"/>
    </source>
</evidence>
<feature type="binding site" evidence="7">
    <location>
        <position position="111"/>
    </location>
    <ligand>
        <name>tRNA</name>
        <dbReference type="ChEBI" id="CHEBI:17843"/>
    </ligand>
</feature>
<evidence type="ECO:0000313" key="10">
    <source>
        <dbReference type="EMBL" id="MDO7253750.1"/>
    </source>
</evidence>
<dbReference type="AlphaFoldDB" id="A0AA90T5P3"/>
<evidence type="ECO:0000256" key="7">
    <source>
        <dbReference type="HAMAP-Rule" id="MF_00083"/>
    </source>
</evidence>
<dbReference type="InterPro" id="IPR001328">
    <property type="entry name" value="Pept_tRNA_hydro"/>
</dbReference>
<name>A0AA90T5P3_9HELI</name>
<evidence type="ECO:0000256" key="4">
    <source>
        <dbReference type="ARBA" id="ARBA00022884"/>
    </source>
</evidence>
<evidence type="ECO:0000256" key="9">
    <source>
        <dbReference type="RuleBase" id="RU004320"/>
    </source>
</evidence>
<dbReference type="EMBL" id="JAUYZK010000013">
    <property type="protein sequence ID" value="MDP2539678.1"/>
    <property type="molecule type" value="Genomic_DNA"/>
</dbReference>
<evidence type="ECO:0000313" key="12">
    <source>
        <dbReference type="Proteomes" id="UP001177258"/>
    </source>
</evidence>
<dbReference type="EC" id="3.1.1.29" evidence="1 7"/>
<comment type="function">
    <text evidence="7">Catalyzes the release of premature peptidyl moieties from peptidyl-tRNA molecules trapped in stalled 50S ribosomal subunits, and thus maintains levels of free tRNAs and 50S ribosomes.</text>
</comment>
<keyword evidence="7" id="KW-0963">Cytoplasm</keyword>
<dbReference type="GO" id="GO:0005737">
    <property type="term" value="C:cytoplasm"/>
    <property type="evidence" value="ECO:0007669"/>
    <property type="project" value="UniProtKB-SubCell"/>
</dbReference>
<dbReference type="CDD" id="cd00462">
    <property type="entry name" value="PTH"/>
    <property type="match status" value="1"/>
</dbReference>
<dbReference type="GO" id="GO:0072344">
    <property type="term" value="P:rescue of stalled ribosome"/>
    <property type="evidence" value="ECO:0007669"/>
    <property type="project" value="UniProtKB-UniRule"/>
</dbReference>
<feature type="site" description="Discriminates between blocked and unblocked aminoacyl-tRNA" evidence="7">
    <location>
        <position position="11"/>
    </location>
</feature>
<comment type="caution">
    <text evidence="11">The sequence shown here is derived from an EMBL/GenBank/DDBJ whole genome shotgun (WGS) entry which is preliminary data.</text>
</comment>
<sequence length="191" mass="21462">MSPILIAGLGNPGSKYEHTRHNIGFDILDSLAHSLGVGFEPFPKFQAFIAKLPSKEIILIKPQTFMNLSGNSIAPVMNFYKISTLLVIHDDLDLQLGCIRFKQGGSSGGHNGLKSIDSSFGNNYYRLRFGISRSEKIPVIDYVLQKFTPQESDKIPSLLEHCVESIKFFIDKKDFLLLQNKFTQNIKNEVI</sequence>
<feature type="binding site" evidence="7">
    <location>
        <position position="16"/>
    </location>
    <ligand>
        <name>tRNA</name>
        <dbReference type="ChEBI" id="CHEBI:17843"/>
    </ligand>
</feature>
<evidence type="ECO:0000256" key="5">
    <source>
        <dbReference type="ARBA" id="ARBA00038063"/>
    </source>
</evidence>
<dbReference type="PROSITE" id="PS01196">
    <property type="entry name" value="PEPT_TRNA_HYDROL_2"/>
    <property type="match status" value="1"/>
</dbReference>
<proteinExistence type="inferred from homology"/>
<evidence type="ECO:0000256" key="6">
    <source>
        <dbReference type="ARBA" id="ARBA00050038"/>
    </source>
</evidence>
<evidence type="ECO:0000256" key="2">
    <source>
        <dbReference type="ARBA" id="ARBA00022555"/>
    </source>
</evidence>
<keyword evidence="4 7" id="KW-0694">RNA-binding</keyword>
<dbReference type="HAMAP" id="MF_00083">
    <property type="entry name" value="Pept_tRNA_hydro_bact"/>
    <property type="match status" value="1"/>
</dbReference>
<organism evidence="11 12">
    <name type="scientific">Helicobacter cappadocius</name>
    <dbReference type="NCBI Taxonomy" id="3063998"/>
    <lineage>
        <taxon>Bacteria</taxon>
        <taxon>Pseudomonadati</taxon>
        <taxon>Campylobacterota</taxon>
        <taxon>Epsilonproteobacteria</taxon>
        <taxon>Campylobacterales</taxon>
        <taxon>Helicobacteraceae</taxon>
        <taxon>Helicobacter</taxon>
    </lineage>
</organism>
<comment type="catalytic activity">
    <reaction evidence="7 8">
        <text>an N-acyl-L-alpha-aminoacyl-tRNA + H2O = an N-acyl-L-amino acid + a tRNA + H(+)</text>
        <dbReference type="Rhea" id="RHEA:54448"/>
        <dbReference type="Rhea" id="RHEA-COMP:10123"/>
        <dbReference type="Rhea" id="RHEA-COMP:13883"/>
        <dbReference type="ChEBI" id="CHEBI:15377"/>
        <dbReference type="ChEBI" id="CHEBI:15378"/>
        <dbReference type="ChEBI" id="CHEBI:59874"/>
        <dbReference type="ChEBI" id="CHEBI:78442"/>
        <dbReference type="ChEBI" id="CHEBI:138191"/>
        <dbReference type="EC" id="3.1.1.29"/>
    </reaction>
</comment>
<evidence type="ECO:0000256" key="8">
    <source>
        <dbReference type="RuleBase" id="RU000673"/>
    </source>
</evidence>
<evidence type="ECO:0000313" key="11">
    <source>
        <dbReference type="EMBL" id="MDP2539678.1"/>
    </source>
</evidence>
<feature type="binding site" evidence="7">
    <location>
        <position position="65"/>
    </location>
    <ligand>
        <name>tRNA</name>
        <dbReference type="ChEBI" id="CHEBI:17843"/>
    </ligand>
</feature>
<dbReference type="GO" id="GO:0000049">
    <property type="term" value="F:tRNA binding"/>
    <property type="evidence" value="ECO:0007669"/>
    <property type="project" value="UniProtKB-UniRule"/>
</dbReference>
<dbReference type="SUPFAM" id="SSF53178">
    <property type="entry name" value="Peptidyl-tRNA hydrolase-like"/>
    <property type="match status" value="1"/>
</dbReference>
<comment type="subunit">
    <text evidence="7">Monomer.</text>
</comment>
<dbReference type="EMBL" id="JAUPEV010000013">
    <property type="protein sequence ID" value="MDO7253750.1"/>
    <property type="molecule type" value="Genomic_DNA"/>
</dbReference>
<comment type="function">
    <text evidence="7">Hydrolyzes ribosome-free peptidyl-tRNAs (with 1 or more amino acids incorporated), which drop off the ribosome during protein synthesis, or as a result of ribosome stalling.</text>
</comment>
<accession>A0AA90T5P3</accession>
<dbReference type="InterPro" id="IPR018171">
    <property type="entry name" value="Pept_tRNA_hydro_CS"/>
</dbReference>
<dbReference type="Gene3D" id="3.40.50.1470">
    <property type="entry name" value="Peptidyl-tRNA hydrolase"/>
    <property type="match status" value="1"/>
</dbReference>
<reference evidence="10 12" key="3">
    <citation type="journal article" date="2024" name="Syst. Appl. Microbiol.">
        <title>Helicobacter cappadocius sp. nov., from lizards: The first psychrotrophic Helicobacter species.</title>
        <authorList>
            <person name="Aydin F."/>
            <person name="Tarhane S."/>
            <person name="Karakaya E."/>
            <person name="Abay S."/>
            <person name="Kayman T."/>
            <person name="Guran O."/>
            <person name="Bozkurt E."/>
            <person name="Uzum N."/>
            <person name="Avci A."/>
            <person name="Olgun K."/>
            <person name="Jablonski D."/>
            <person name="Guran C."/>
            <person name="Burcin Saticioglu I."/>
        </authorList>
    </citation>
    <scope>NUCLEOTIDE SEQUENCE [LARGE SCALE GENOMIC DNA]</scope>
    <source>
        <strain evidence="10">Faydin-H75</strain>
        <strain evidence="12">faydin-H76</strain>
    </source>
</reference>
<feature type="active site" description="Proton acceptor" evidence="7">
    <location>
        <position position="21"/>
    </location>
</feature>
<evidence type="ECO:0000256" key="1">
    <source>
        <dbReference type="ARBA" id="ARBA00013260"/>
    </source>
</evidence>
<dbReference type="RefSeq" id="WP_305517590.1">
    <property type="nucleotide sequence ID" value="NZ_JAUPEV010000013.1"/>
</dbReference>
<dbReference type="PANTHER" id="PTHR17224">
    <property type="entry name" value="PEPTIDYL-TRNA HYDROLASE"/>
    <property type="match status" value="1"/>
</dbReference>
<dbReference type="PANTHER" id="PTHR17224:SF1">
    <property type="entry name" value="PEPTIDYL-TRNA HYDROLASE"/>
    <property type="match status" value="1"/>
</dbReference>
<dbReference type="PROSITE" id="PS01195">
    <property type="entry name" value="PEPT_TRNA_HYDROL_1"/>
    <property type="match status" value="1"/>
</dbReference>
<gene>
    <name evidence="7 11" type="primary">pth</name>
    <name evidence="10" type="ORF">Q5I04_07485</name>
    <name evidence="11" type="ORF">Q5I06_07815</name>
</gene>
<reference evidence="10" key="2">
    <citation type="submission" date="2023-07" db="EMBL/GenBank/DDBJ databases">
        <authorList>
            <person name="Aydin F."/>
            <person name="Tarhane S."/>
            <person name="Saticioglu I.B."/>
            <person name="Karakaya E."/>
            <person name="Abay S."/>
            <person name="Guran O."/>
            <person name="Bozkurt E."/>
            <person name="Uzum N."/>
            <person name="Olgun K."/>
            <person name="Jablonski D."/>
        </authorList>
    </citation>
    <scope>NUCLEOTIDE SEQUENCE</scope>
    <source>
        <strain evidence="10">Faydin-H75</strain>
    </source>
</reference>
<dbReference type="FunFam" id="3.40.50.1470:FF:000001">
    <property type="entry name" value="Peptidyl-tRNA hydrolase"/>
    <property type="match status" value="1"/>
</dbReference>
<feature type="binding site" evidence="7">
    <location>
        <position position="67"/>
    </location>
    <ligand>
        <name>tRNA</name>
        <dbReference type="ChEBI" id="CHEBI:17843"/>
    </ligand>
</feature>
<keyword evidence="13" id="KW-1185">Reference proteome</keyword>
<dbReference type="GO" id="GO:0004045">
    <property type="term" value="F:peptidyl-tRNA hydrolase activity"/>
    <property type="evidence" value="ECO:0007669"/>
    <property type="project" value="UniProtKB-UniRule"/>
</dbReference>
<dbReference type="NCBIfam" id="TIGR00447">
    <property type="entry name" value="pth"/>
    <property type="match status" value="1"/>
</dbReference>